<gene>
    <name evidence="2" type="ORF">SP6_36_00900</name>
</gene>
<dbReference type="EMBL" id="BBJS01000036">
    <property type="protein sequence ID" value="GAN14371.1"/>
    <property type="molecule type" value="Genomic_DNA"/>
</dbReference>
<dbReference type="InterPro" id="IPR036513">
    <property type="entry name" value="STAS_dom_sf"/>
</dbReference>
<dbReference type="RefSeq" id="WP_037568354.1">
    <property type="nucleotide sequence ID" value="NZ_BBJS01000036.1"/>
</dbReference>
<organism evidence="2 3">
    <name type="scientific">Sphingomonas paucimobilis NBRC 13935</name>
    <dbReference type="NCBI Taxonomy" id="1219050"/>
    <lineage>
        <taxon>Bacteria</taxon>
        <taxon>Pseudomonadati</taxon>
        <taxon>Pseudomonadota</taxon>
        <taxon>Alphaproteobacteria</taxon>
        <taxon>Sphingomonadales</taxon>
        <taxon>Sphingomonadaceae</taxon>
        <taxon>Sphingomonas</taxon>
    </lineage>
</organism>
<dbReference type="GeneID" id="78527903"/>
<dbReference type="Gene3D" id="3.30.750.24">
    <property type="entry name" value="STAS domain"/>
    <property type="match status" value="1"/>
</dbReference>
<dbReference type="AlphaFoldDB" id="A0A0C9MUM0"/>
<accession>A0A0C9MUM0</accession>
<sequence length="90" mass="9033">MTALSLAPVLDTTAAAPLRQALLDLIASGDAIALDGGQVTQAGQACLQVLASAQAMAASIRTDFELQNPSEALASMITLAGLDRLVTPAA</sequence>
<dbReference type="CDD" id="cd07043">
    <property type="entry name" value="STAS_anti-anti-sigma_factors"/>
    <property type="match status" value="1"/>
</dbReference>
<dbReference type="InterPro" id="IPR052746">
    <property type="entry name" value="MlaB_ABC_Transporter"/>
</dbReference>
<reference evidence="2 3" key="1">
    <citation type="submission" date="2014-08" db="EMBL/GenBank/DDBJ databases">
        <title>Whole genome shotgun sequence of Sphingomonas paucimobilis NBRC 13935.</title>
        <authorList>
            <person name="Hosoyama A."/>
            <person name="Hashimoto M."/>
            <person name="Hosoyama Y."/>
            <person name="Noguchi M."/>
            <person name="Uohara A."/>
            <person name="Ohji S."/>
            <person name="Katano-Makiyama Y."/>
            <person name="Ichikawa N."/>
            <person name="Kimura A."/>
            <person name="Yamazoe A."/>
            <person name="Fujita N."/>
        </authorList>
    </citation>
    <scope>NUCLEOTIDE SEQUENCE [LARGE SCALE GENOMIC DNA]</scope>
    <source>
        <strain evidence="2 3">NBRC 13935</strain>
    </source>
</reference>
<dbReference type="SUPFAM" id="SSF52091">
    <property type="entry name" value="SpoIIaa-like"/>
    <property type="match status" value="1"/>
</dbReference>
<dbReference type="PANTHER" id="PTHR35849:SF2">
    <property type="entry name" value="BLR2341 PROTEIN"/>
    <property type="match status" value="1"/>
</dbReference>
<dbReference type="PANTHER" id="PTHR35849">
    <property type="entry name" value="BLR2341 PROTEIN"/>
    <property type="match status" value="1"/>
</dbReference>
<protein>
    <submittedName>
        <fullName evidence="2">DNA, contig: SP636</fullName>
    </submittedName>
</protein>
<comment type="caution">
    <text evidence="2">The sequence shown here is derived from an EMBL/GenBank/DDBJ whole genome shotgun (WGS) entry which is preliminary data.</text>
</comment>
<name>A0A0C9MUM0_SPHPI</name>
<evidence type="ECO:0000313" key="3">
    <source>
        <dbReference type="Proteomes" id="UP000032025"/>
    </source>
</evidence>
<proteinExistence type="predicted"/>
<dbReference type="PROSITE" id="PS50801">
    <property type="entry name" value="STAS"/>
    <property type="match status" value="1"/>
</dbReference>
<keyword evidence="3" id="KW-1185">Reference proteome</keyword>
<feature type="domain" description="STAS" evidence="1">
    <location>
        <begin position="1"/>
        <end position="90"/>
    </location>
</feature>
<dbReference type="InterPro" id="IPR058548">
    <property type="entry name" value="MlaB-like_STAS"/>
</dbReference>
<dbReference type="InterPro" id="IPR002645">
    <property type="entry name" value="STAS_dom"/>
</dbReference>
<evidence type="ECO:0000259" key="1">
    <source>
        <dbReference type="PROSITE" id="PS50801"/>
    </source>
</evidence>
<evidence type="ECO:0000313" key="2">
    <source>
        <dbReference type="EMBL" id="GAN14371.1"/>
    </source>
</evidence>
<dbReference type="Pfam" id="PF13466">
    <property type="entry name" value="STAS_2"/>
    <property type="match status" value="1"/>
</dbReference>
<dbReference type="Proteomes" id="UP000032025">
    <property type="component" value="Unassembled WGS sequence"/>
</dbReference>